<dbReference type="Proteomes" id="UP000789342">
    <property type="component" value="Unassembled WGS sequence"/>
</dbReference>
<organism evidence="1 2">
    <name type="scientific">Acaulospora morrowiae</name>
    <dbReference type="NCBI Taxonomy" id="94023"/>
    <lineage>
        <taxon>Eukaryota</taxon>
        <taxon>Fungi</taxon>
        <taxon>Fungi incertae sedis</taxon>
        <taxon>Mucoromycota</taxon>
        <taxon>Glomeromycotina</taxon>
        <taxon>Glomeromycetes</taxon>
        <taxon>Diversisporales</taxon>
        <taxon>Acaulosporaceae</taxon>
        <taxon>Acaulospora</taxon>
    </lineage>
</organism>
<accession>A0A9N9FLI3</accession>
<name>A0A9N9FLI3_9GLOM</name>
<gene>
    <name evidence="1" type="ORF">AMORRO_LOCUS5199</name>
</gene>
<dbReference type="OrthoDB" id="2442511at2759"/>
<protein>
    <submittedName>
        <fullName evidence="1">11093_t:CDS:1</fullName>
    </submittedName>
</protein>
<keyword evidence="2" id="KW-1185">Reference proteome</keyword>
<dbReference type="EMBL" id="CAJVPV010003063">
    <property type="protein sequence ID" value="CAG8542610.1"/>
    <property type="molecule type" value="Genomic_DNA"/>
</dbReference>
<reference evidence="1" key="1">
    <citation type="submission" date="2021-06" db="EMBL/GenBank/DDBJ databases">
        <authorList>
            <person name="Kallberg Y."/>
            <person name="Tangrot J."/>
            <person name="Rosling A."/>
        </authorList>
    </citation>
    <scope>NUCLEOTIDE SEQUENCE</scope>
    <source>
        <strain evidence="1">CL551</strain>
    </source>
</reference>
<sequence length="122" mass="14187">MSLNLELGVRTIAKENVEIEFKVAKSEQMLSQNDSRNVYTIVSEEKSNFIVSQNENDLTSKLDDTGETKQVNIFVPKEQPLDISEVKDLKMWILINFWIQSVREEITQIIKDKTSESKLIFY</sequence>
<proteinExistence type="predicted"/>
<evidence type="ECO:0000313" key="2">
    <source>
        <dbReference type="Proteomes" id="UP000789342"/>
    </source>
</evidence>
<dbReference type="AlphaFoldDB" id="A0A9N9FLI3"/>
<evidence type="ECO:0000313" key="1">
    <source>
        <dbReference type="EMBL" id="CAG8542610.1"/>
    </source>
</evidence>
<comment type="caution">
    <text evidence="1">The sequence shown here is derived from an EMBL/GenBank/DDBJ whole genome shotgun (WGS) entry which is preliminary data.</text>
</comment>